<comment type="caution">
    <text evidence="2">The sequence shown here is derived from an EMBL/GenBank/DDBJ whole genome shotgun (WGS) entry which is preliminary data.</text>
</comment>
<dbReference type="RefSeq" id="WP_171718232.1">
    <property type="nucleotide sequence ID" value="NZ_WHOB01000051.1"/>
</dbReference>
<sequence>MDILSVAKDTEGVSGLYQLPVKEIAFMLYDKTINRVVVHTPDNNYYTMGTLAFWQEGLAKNGHRFMWVDRTNVVNIDCIKVMDTTRNIAYFDAIPNKNSKKCTLTRGRFLEVVERLGAFKTIQEHI</sequence>
<evidence type="ECO:0000313" key="3">
    <source>
        <dbReference type="Proteomes" id="UP000596857"/>
    </source>
</evidence>
<dbReference type="Pfam" id="PF04397">
    <property type="entry name" value="LytTR"/>
    <property type="match status" value="1"/>
</dbReference>
<protein>
    <recommendedName>
        <fullName evidence="1">HTH LytTR-type domain-containing protein</fullName>
    </recommendedName>
</protein>
<dbReference type="SMART" id="SM00850">
    <property type="entry name" value="LytTR"/>
    <property type="match status" value="1"/>
</dbReference>
<dbReference type="Proteomes" id="UP000596857">
    <property type="component" value="Unassembled WGS sequence"/>
</dbReference>
<accession>A0ABX1YLP4</accession>
<dbReference type="Gene3D" id="2.40.50.1020">
    <property type="entry name" value="LytTr DNA-binding domain"/>
    <property type="match status" value="1"/>
</dbReference>
<feature type="domain" description="HTH LytTR-type" evidence="1">
    <location>
        <begin position="14"/>
        <end position="117"/>
    </location>
</feature>
<dbReference type="InterPro" id="IPR007492">
    <property type="entry name" value="LytTR_DNA-bd_dom"/>
</dbReference>
<organism evidence="2 3">
    <name type="scientific">Paenibacillus phytohabitans</name>
    <dbReference type="NCBI Taxonomy" id="2654978"/>
    <lineage>
        <taxon>Bacteria</taxon>
        <taxon>Bacillati</taxon>
        <taxon>Bacillota</taxon>
        <taxon>Bacilli</taxon>
        <taxon>Bacillales</taxon>
        <taxon>Paenibacillaceae</taxon>
        <taxon>Paenibacillus</taxon>
    </lineage>
</organism>
<keyword evidence="3" id="KW-1185">Reference proteome</keyword>
<gene>
    <name evidence="2" type="ORF">GC101_17180</name>
</gene>
<evidence type="ECO:0000259" key="1">
    <source>
        <dbReference type="SMART" id="SM00850"/>
    </source>
</evidence>
<dbReference type="EMBL" id="WHOB01000051">
    <property type="protein sequence ID" value="NOU80599.1"/>
    <property type="molecule type" value="Genomic_DNA"/>
</dbReference>
<proteinExistence type="predicted"/>
<evidence type="ECO:0000313" key="2">
    <source>
        <dbReference type="EMBL" id="NOU80599.1"/>
    </source>
</evidence>
<name>A0ABX1YLP4_9BACL</name>
<reference evidence="2 3" key="1">
    <citation type="submission" date="2019-10" db="EMBL/GenBank/DDBJ databases">
        <title>Description of Paenibacillus terricola sp. nov.</title>
        <authorList>
            <person name="Carlier A."/>
            <person name="Qi S."/>
        </authorList>
    </citation>
    <scope>NUCLEOTIDE SEQUENCE [LARGE SCALE GENOMIC DNA]</scope>
    <source>
        <strain evidence="2 3">LMG 31459</strain>
    </source>
</reference>